<evidence type="ECO:0000313" key="3">
    <source>
        <dbReference type="Proteomes" id="UP000241462"/>
    </source>
</evidence>
<reference evidence="2 3" key="1">
    <citation type="journal article" date="2018" name="Mycol. Prog.">
        <title>Coniella lustricola, a new species from submerged detritus.</title>
        <authorList>
            <person name="Raudabaugh D.B."/>
            <person name="Iturriaga T."/>
            <person name="Carver A."/>
            <person name="Mondo S."/>
            <person name="Pangilinan J."/>
            <person name="Lipzen A."/>
            <person name="He G."/>
            <person name="Amirebrahimi M."/>
            <person name="Grigoriev I.V."/>
            <person name="Miller A.N."/>
        </authorList>
    </citation>
    <scope>NUCLEOTIDE SEQUENCE [LARGE SCALE GENOMIC DNA]</scope>
    <source>
        <strain evidence="2 3">B22-T-1</strain>
    </source>
</reference>
<dbReference type="EMBL" id="KZ678782">
    <property type="protein sequence ID" value="PSR75246.1"/>
    <property type="molecule type" value="Genomic_DNA"/>
</dbReference>
<dbReference type="Proteomes" id="UP000241462">
    <property type="component" value="Unassembled WGS sequence"/>
</dbReference>
<dbReference type="OrthoDB" id="10361861at2759"/>
<keyword evidence="3" id="KW-1185">Reference proteome</keyword>
<evidence type="ECO:0000256" key="1">
    <source>
        <dbReference type="SAM" id="MobiDB-lite"/>
    </source>
</evidence>
<accession>A0A2T2ZSM3</accession>
<organism evidence="2 3">
    <name type="scientific">Coniella lustricola</name>
    <dbReference type="NCBI Taxonomy" id="2025994"/>
    <lineage>
        <taxon>Eukaryota</taxon>
        <taxon>Fungi</taxon>
        <taxon>Dikarya</taxon>
        <taxon>Ascomycota</taxon>
        <taxon>Pezizomycotina</taxon>
        <taxon>Sordariomycetes</taxon>
        <taxon>Sordariomycetidae</taxon>
        <taxon>Diaporthales</taxon>
        <taxon>Schizoparmaceae</taxon>
        <taxon>Coniella</taxon>
    </lineage>
</organism>
<name>A0A2T2ZSM3_9PEZI</name>
<feature type="compositionally biased region" description="Basic and acidic residues" evidence="1">
    <location>
        <begin position="1"/>
        <end position="13"/>
    </location>
</feature>
<proteinExistence type="predicted"/>
<dbReference type="InParanoid" id="A0A2T2ZSM3"/>
<gene>
    <name evidence="2" type="ORF">BD289DRAFT_457252</name>
</gene>
<sequence length="279" mass="30562">MGFFHHHEKEPEHPPPSYSSQSNYAPSQQQQQQQQQQYQAPSSSSAGPHPFSIFSSPQDPNFLVFHIADLGKGHDALVSTNHGPANPAYRIDYTSDGFQCLRAFDGTTTLAGAAVSRKQTTSTQGRIHLDYPWGKWDYNPLLGTELWKSDVGLLNNAGAMSWHLLKPAEAQSTGRFAARCYDTSAAAYPLVASFEMDNWDRGTLRVFAPIVRTPQQLDEMVVLAFAVMDYLRVVVRSTGGVQRRPGAGGNNNQQFWMTMALSQQAQNQQAGGGGGGGGW</sequence>
<feature type="compositionally biased region" description="Low complexity" evidence="1">
    <location>
        <begin position="18"/>
        <end position="46"/>
    </location>
</feature>
<dbReference type="AlphaFoldDB" id="A0A2T2ZSM3"/>
<protein>
    <submittedName>
        <fullName evidence="2">Uncharacterized protein</fullName>
    </submittedName>
</protein>
<feature type="region of interest" description="Disordered" evidence="1">
    <location>
        <begin position="1"/>
        <end position="52"/>
    </location>
</feature>
<evidence type="ECO:0000313" key="2">
    <source>
        <dbReference type="EMBL" id="PSR75246.1"/>
    </source>
</evidence>